<name>A0A0C2IWT4_9PEZI</name>
<reference evidence="10 11" key="1">
    <citation type="journal article" date="2014" name="BMC Genomics">
        <title>Comparative genomics of the major fungal agents of human and animal Sporotrichosis: Sporothrix schenckii and Sporothrix brasiliensis.</title>
        <authorList>
            <person name="Teixeira M.M."/>
            <person name="de Almeida L.G."/>
            <person name="Kubitschek-Barreira P."/>
            <person name="Alves F.L."/>
            <person name="Kioshima E.S."/>
            <person name="Abadio A.K."/>
            <person name="Fernandes L."/>
            <person name="Derengowski L.S."/>
            <person name="Ferreira K.S."/>
            <person name="Souza R.C."/>
            <person name="Ruiz J.C."/>
            <person name="de Andrade N.C."/>
            <person name="Paes H.C."/>
            <person name="Nicola A.M."/>
            <person name="Albuquerque P."/>
            <person name="Gerber A.L."/>
            <person name="Martins V.P."/>
            <person name="Peconick L.D."/>
            <person name="Neto A.V."/>
            <person name="Chaucanez C.B."/>
            <person name="Silva P.A."/>
            <person name="Cunha O.L."/>
            <person name="de Oliveira F.F."/>
            <person name="dos Santos T.C."/>
            <person name="Barros A.L."/>
            <person name="Soares M.A."/>
            <person name="de Oliveira L.M."/>
            <person name="Marini M.M."/>
            <person name="Villalobos-Duno H."/>
            <person name="Cunha M.M."/>
            <person name="de Hoog S."/>
            <person name="da Silveira J.F."/>
            <person name="Henrissat B."/>
            <person name="Nino-Vega G.A."/>
            <person name="Cisalpino P.S."/>
            <person name="Mora-Montes H.M."/>
            <person name="Almeida S.R."/>
            <person name="Stajich J.E."/>
            <person name="Lopes-Bezerra L.M."/>
            <person name="Vasconcelos A.T."/>
            <person name="Felipe M.S."/>
        </authorList>
    </citation>
    <scope>NUCLEOTIDE SEQUENCE [LARGE SCALE GENOMIC DNA]</scope>
    <source>
        <strain evidence="10 11">5110</strain>
    </source>
</reference>
<sequence>MPRGWYLAQGLIPLGESSSDDEEGPCELPNGRVVCGPHGLVVCPRCFSDYSFMDDVISGSSDDEDTDAEDEDEDEDDFTNDNIPLAPPSVGLDLIRGTGQVFPTKFIPAAPLAPLELFSGRKAHMAVTRITLRNDTGTCLIRTDGACLNNGQRNPTAGCGFWHGLGPSGDQLTASFRLEKQGPFGDPHDQTSNRAELRAVIAALRFRYWPGEDFHTLVIATDSEYVVEGCTTWARTWIRNGWRTRLGPVKNKDMWEALLGEVERFDHNGMAVKFWRIPREANMVADAAAKSGAGNRDAPEEWGDIYGLVS</sequence>
<evidence type="ECO:0000256" key="5">
    <source>
        <dbReference type="ARBA" id="ARBA00022723"/>
    </source>
</evidence>
<dbReference type="SUPFAM" id="SSF53098">
    <property type="entry name" value="Ribonuclease H-like"/>
    <property type="match status" value="1"/>
</dbReference>
<feature type="compositionally biased region" description="Acidic residues" evidence="8">
    <location>
        <begin position="61"/>
        <end position="79"/>
    </location>
</feature>
<gene>
    <name evidence="10" type="ORF">SPBR_07596</name>
</gene>
<dbReference type="GeneID" id="63680771"/>
<evidence type="ECO:0000256" key="7">
    <source>
        <dbReference type="ARBA" id="ARBA00022801"/>
    </source>
</evidence>
<dbReference type="OrthoDB" id="407198at2759"/>
<dbReference type="Gene3D" id="3.30.420.10">
    <property type="entry name" value="Ribonuclease H-like superfamily/Ribonuclease H"/>
    <property type="match status" value="1"/>
</dbReference>
<evidence type="ECO:0000256" key="3">
    <source>
        <dbReference type="ARBA" id="ARBA00012180"/>
    </source>
</evidence>
<keyword evidence="7" id="KW-0378">Hydrolase</keyword>
<comment type="catalytic activity">
    <reaction evidence="1">
        <text>Endonucleolytic cleavage to 5'-phosphomonoester.</text>
        <dbReference type="EC" id="3.1.26.4"/>
    </reaction>
</comment>
<evidence type="ECO:0000256" key="1">
    <source>
        <dbReference type="ARBA" id="ARBA00000077"/>
    </source>
</evidence>
<evidence type="ECO:0000313" key="11">
    <source>
        <dbReference type="Proteomes" id="UP000031575"/>
    </source>
</evidence>
<proteinExistence type="inferred from homology"/>
<evidence type="ECO:0000256" key="4">
    <source>
        <dbReference type="ARBA" id="ARBA00022722"/>
    </source>
</evidence>
<dbReference type="PANTHER" id="PTHR10642">
    <property type="entry name" value="RIBONUCLEASE H1"/>
    <property type="match status" value="1"/>
</dbReference>
<keyword evidence="4" id="KW-0540">Nuclease</keyword>
<accession>A0A0C2IWT4</accession>
<evidence type="ECO:0000256" key="8">
    <source>
        <dbReference type="SAM" id="MobiDB-lite"/>
    </source>
</evidence>
<evidence type="ECO:0000313" key="10">
    <source>
        <dbReference type="EMBL" id="KIH89492.1"/>
    </source>
</evidence>
<dbReference type="VEuPathDB" id="FungiDB:SPBR_07596"/>
<dbReference type="GO" id="GO:0003676">
    <property type="term" value="F:nucleic acid binding"/>
    <property type="evidence" value="ECO:0007669"/>
    <property type="project" value="InterPro"/>
</dbReference>
<dbReference type="AlphaFoldDB" id="A0A0C2IWT4"/>
<dbReference type="PROSITE" id="PS50879">
    <property type="entry name" value="RNASE_H_1"/>
    <property type="match status" value="1"/>
</dbReference>
<dbReference type="Pfam" id="PF00075">
    <property type="entry name" value="RNase_H"/>
    <property type="match status" value="1"/>
</dbReference>
<dbReference type="InterPro" id="IPR002156">
    <property type="entry name" value="RNaseH_domain"/>
</dbReference>
<dbReference type="Proteomes" id="UP000031575">
    <property type="component" value="Unassembled WGS sequence"/>
</dbReference>
<organism evidence="10 11">
    <name type="scientific">Sporothrix brasiliensis 5110</name>
    <dbReference type="NCBI Taxonomy" id="1398154"/>
    <lineage>
        <taxon>Eukaryota</taxon>
        <taxon>Fungi</taxon>
        <taxon>Dikarya</taxon>
        <taxon>Ascomycota</taxon>
        <taxon>Pezizomycotina</taxon>
        <taxon>Sordariomycetes</taxon>
        <taxon>Sordariomycetidae</taxon>
        <taxon>Ophiostomatales</taxon>
        <taxon>Ophiostomataceae</taxon>
        <taxon>Sporothrix</taxon>
    </lineage>
</organism>
<dbReference type="GO" id="GO:0046872">
    <property type="term" value="F:metal ion binding"/>
    <property type="evidence" value="ECO:0007669"/>
    <property type="project" value="UniProtKB-KW"/>
</dbReference>
<dbReference type="HOGENOM" id="CLU_030894_4_1_1"/>
<keyword evidence="6" id="KW-0255">Endonuclease</keyword>
<feature type="domain" description="RNase H type-1" evidence="9">
    <location>
        <begin position="135"/>
        <end position="294"/>
    </location>
</feature>
<keyword evidence="11" id="KW-1185">Reference proteome</keyword>
<dbReference type="InterPro" id="IPR036397">
    <property type="entry name" value="RNaseH_sf"/>
</dbReference>
<dbReference type="InterPro" id="IPR012337">
    <property type="entry name" value="RNaseH-like_sf"/>
</dbReference>
<evidence type="ECO:0000259" key="9">
    <source>
        <dbReference type="PROSITE" id="PS50879"/>
    </source>
</evidence>
<dbReference type="RefSeq" id="XP_040617502.1">
    <property type="nucleotide sequence ID" value="XM_040765850.1"/>
</dbReference>
<dbReference type="EC" id="3.1.26.4" evidence="3"/>
<evidence type="ECO:0000256" key="2">
    <source>
        <dbReference type="ARBA" id="ARBA00005300"/>
    </source>
</evidence>
<dbReference type="EMBL" id="AWTV01000009">
    <property type="protein sequence ID" value="KIH89492.1"/>
    <property type="molecule type" value="Genomic_DNA"/>
</dbReference>
<dbReference type="CDD" id="cd13934">
    <property type="entry name" value="RNase_H_Dikarya_like"/>
    <property type="match status" value="1"/>
</dbReference>
<dbReference type="PANTHER" id="PTHR10642:SF26">
    <property type="entry name" value="RIBONUCLEASE H1"/>
    <property type="match status" value="1"/>
</dbReference>
<evidence type="ECO:0000256" key="6">
    <source>
        <dbReference type="ARBA" id="ARBA00022759"/>
    </source>
</evidence>
<feature type="region of interest" description="Disordered" evidence="8">
    <location>
        <begin position="58"/>
        <end position="84"/>
    </location>
</feature>
<protein>
    <recommendedName>
        <fullName evidence="3">ribonuclease H</fullName>
        <ecNumber evidence="3">3.1.26.4</ecNumber>
    </recommendedName>
</protein>
<keyword evidence="5" id="KW-0479">Metal-binding</keyword>
<comment type="similarity">
    <text evidence="2">Belongs to the RNase H family.</text>
</comment>
<dbReference type="InterPro" id="IPR050092">
    <property type="entry name" value="RNase_H"/>
</dbReference>
<comment type="caution">
    <text evidence="10">The sequence shown here is derived from an EMBL/GenBank/DDBJ whole genome shotgun (WGS) entry which is preliminary data.</text>
</comment>
<dbReference type="GO" id="GO:0004523">
    <property type="term" value="F:RNA-DNA hybrid ribonuclease activity"/>
    <property type="evidence" value="ECO:0007669"/>
    <property type="project" value="UniProtKB-EC"/>
</dbReference>
<dbReference type="GO" id="GO:0043137">
    <property type="term" value="P:DNA replication, removal of RNA primer"/>
    <property type="evidence" value="ECO:0007669"/>
    <property type="project" value="TreeGrafter"/>
</dbReference>